<evidence type="ECO:0000256" key="1">
    <source>
        <dbReference type="SAM" id="MobiDB-lite"/>
    </source>
</evidence>
<dbReference type="Proteomes" id="UP001597097">
    <property type="component" value="Unassembled WGS sequence"/>
</dbReference>
<dbReference type="RefSeq" id="WP_219536530.1">
    <property type="nucleotide sequence ID" value="NZ_JAHKRM010000031.1"/>
</dbReference>
<feature type="compositionally biased region" description="Basic residues" evidence="1">
    <location>
        <begin position="1"/>
        <end position="11"/>
    </location>
</feature>
<accession>A0ABW4GXK3</accession>
<keyword evidence="3" id="KW-1185">Reference proteome</keyword>
<dbReference type="EMBL" id="JBHUCM010000070">
    <property type="protein sequence ID" value="MFD1547063.1"/>
    <property type="molecule type" value="Genomic_DNA"/>
</dbReference>
<protein>
    <submittedName>
        <fullName evidence="2">Uncharacterized protein</fullName>
    </submittedName>
</protein>
<comment type="caution">
    <text evidence="2">The sequence shown here is derived from an EMBL/GenBank/DDBJ whole genome shotgun (WGS) entry which is preliminary data.</text>
</comment>
<proteinExistence type="predicted"/>
<gene>
    <name evidence="2" type="ORF">ACFSJ0_59195</name>
</gene>
<reference evidence="3" key="1">
    <citation type="journal article" date="2019" name="Int. J. Syst. Evol. Microbiol.">
        <title>The Global Catalogue of Microorganisms (GCM) 10K type strain sequencing project: providing services to taxonomists for standard genome sequencing and annotation.</title>
        <authorList>
            <consortium name="The Broad Institute Genomics Platform"/>
            <consortium name="The Broad Institute Genome Sequencing Center for Infectious Disease"/>
            <person name="Wu L."/>
            <person name="Ma J."/>
        </authorList>
    </citation>
    <scope>NUCLEOTIDE SEQUENCE [LARGE SCALE GENOMIC DNA]</scope>
    <source>
        <strain evidence="3">CGMCC 1.15399</strain>
    </source>
</reference>
<evidence type="ECO:0000313" key="2">
    <source>
        <dbReference type="EMBL" id="MFD1547063.1"/>
    </source>
</evidence>
<organism evidence="2 3">
    <name type="scientific">Nonomuraea guangzhouensis</name>
    <dbReference type="NCBI Taxonomy" id="1291555"/>
    <lineage>
        <taxon>Bacteria</taxon>
        <taxon>Bacillati</taxon>
        <taxon>Actinomycetota</taxon>
        <taxon>Actinomycetes</taxon>
        <taxon>Streptosporangiales</taxon>
        <taxon>Streptosporangiaceae</taxon>
        <taxon>Nonomuraea</taxon>
    </lineage>
</organism>
<evidence type="ECO:0000313" key="3">
    <source>
        <dbReference type="Proteomes" id="UP001597097"/>
    </source>
</evidence>
<name>A0ABW4GXK3_9ACTN</name>
<sequence>MAKSSNKKLSAKHAVPQHRDKQFISPRSVLPDAESSDKRISWRFRHVDHDGPWGFDKVDGPTLCWIMERLAQFESMTINELFNNGGYPGKDYDVEALPTPKSRERLIELGLSDMTKVWALRLEGEPRLYGFLYGNCFHVVWWDPLHQVWPSNKKRT</sequence>
<feature type="region of interest" description="Disordered" evidence="1">
    <location>
        <begin position="1"/>
        <end position="31"/>
    </location>
</feature>